<keyword evidence="2 11" id="KW-0963">Cytoplasm</keyword>
<dbReference type="Pfam" id="PF08544">
    <property type="entry name" value="GHMP_kinases_C"/>
    <property type="match status" value="1"/>
</dbReference>
<evidence type="ECO:0000256" key="12">
    <source>
        <dbReference type="NCBIfam" id="TIGR00131"/>
    </source>
</evidence>
<evidence type="ECO:0000256" key="6">
    <source>
        <dbReference type="ARBA" id="ARBA00022777"/>
    </source>
</evidence>
<comment type="caution">
    <text evidence="16">The sequence shown here is derived from an EMBL/GenBank/DDBJ whole genome shotgun (WGS) entry which is preliminary data.</text>
</comment>
<evidence type="ECO:0000259" key="15">
    <source>
        <dbReference type="Pfam" id="PF10509"/>
    </source>
</evidence>
<comment type="catalytic activity">
    <reaction evidence="11">
        <text>alpha-D-galactose + ATP = alpha-D-galactose 1-phosphate + ADP + H(+)</text>
        <dbReference type="Rhea" id="RHEA:13553"/>
        <dbReference type="ChEBI" id="CHEBI:15378"/>
        <dbReference type="ChEBI" id="CHEBI:28061"/>
        <dbReference type="ChEBI" id="CHEBI:30616"/>
        <dbReference type="ChEBI" id="CHEBI:58336"/>
        <dbReference type="ChEBI" id="CHEBI:456216"/>
        <dbReference type="EC" id="2.7.1.6"/>
    </reaction>
</comment>
<keyword evidence="6 11" id="KW-0418">Kinase</keyword>
<evidence type="ECO:0000256" key="9">
    <source>
        <dbReference type="ARBA" id="ARBA00023144"/>
    </source>
</evidence>
<evidence type="ECO:0000259" key="13">
    <source>
        <dbReference type="Pfam" id="PF00288"/>
    </source>
</evidence>
<comment type="subcellular location">
    <subcellularLocation>
        <location evidence="11">Cytoplasm</location>
    </subcellularLocation>
</comment>
<feature type="binding site" evidence="11">
    <location>
        <begin position="126"/>
        <end position="132"/>
    </location>
    <ligand>
        <name>ATP</name>
        <dbReference type="ChEBI" id="CHEBI:30616"/>
    </ligand>
</feature>
<dbReference type="PANTHER" id="PTHR10457">
    <property type="entry name" value="MEVALONATE KINASE/GALACTOKINASE"/>
    <property type="match status" value="1"/>
</dbReference>
<dbReference type="PROSITE" id="PS00106">
    <property type="entry name" value="GALACTOKINASE"/>
    <property type="match status" value="1"/>
</dbReference>
<protein>
    <recommendedName>
        <fullName evidence="11 12">Galactokinase</fullName>
        <ecNumber evidence="11 12">2.7.1.6</ecNumber>
    </recommendedName>
    <alternativeName>
        <fullName evidence="11">Galactose kinase</fullName>
    </alternativeName>
</protein>
<evidence type="ECO:0000256" key="8">
    <source>
        <dbReference type="ARBA" id="ARBA00022842"/>
    </source>
</evidence>
<evidence type="ECO:0000256" key="3">
    <source>
        <dbReference type="ARBA" id="ARBA00022679"/>
    </source>
</evidence>
<comment type="function">
    <text evidence="11">Catalyzes the transfer of the gamma-phosphate of ATP to D-galactose to form alpha-D-galactose-1-phosphate (Gal-1-P).</text>
</comment>
<dbReference type="InterPro" id="IPR006204">
    <property type="entry name" value="GHMP_kinase_N_dom"/>
</dbReference>
<keyword evidence="9 11" id="KW-0299">Galactose metabolism</keyword>
<feature type="domain" description="GHMP kinase C-terminal" evidence="14">
    <location>
        <begin position="287"/>
        <end position="364"/>
    </location>
</feature>
<gene>
    <name evidence="11 16" type="primary">galK</name>
    <name evidence="16" type="ORF">E3T28_04185</name>
</gene>
<comment type="pathway">
    <text evidence="11">Carbohydrate metabolism; galactose metabolism.</text>
</comment>
<keyword evidence="10 11" id="KW-0119">Carbohydrate metabolism</keyword>
<dbReference type="EMBL" id="SOGQ01000019">
    <property type="protein sequence ID" value="TFD03043.1"/>
    <property type="molecule type" value="Genomic_DNA"/>
</dbReference>
<evidence type="ECO:0000256" key="4">
    <source>
        <dbReference type="ARBA" id="ARBA00022723"/>
    </source>
</evidence>
<keyword evidence="17" id="KW-1185">Reference proteome</keyword>
<dbReference type="PANTHER" id="PTHR10457:SF7">
    <property type="entry name" value="GALACTOKINASE-RELATED"/>
    <property type="match status" value="1"/>
</dbReference>
<dbReference type="SUPFAM" id="SSF55060">
    <property type="entry name" value="GHMP Kinase, C-terminal domain"/>
    <property type="match status" value="1"/>
</dbReference>
<accession>A0ABY2JGT9</accession>
<keyword evidence="5 11" id="KW-0547">Nucleotide-binding</keyword>
<organism evidence="16 17">
    <name type="scientific">Cryobacterium sinapicolor</name>
    <dbReference type="NCBI Taxonomy" id="1259236"/>
    <lineage>
        <taxon>Bacteria</taxon>
        <taxon>Bacillati</taxon>
        <taxon>Actinomycetota</taxon>
        <taxon>Actinomycetes</taxon>
        <taxon>Micrococcales</taxon>
        <taxon>Microbacteriaceae</taxon>
        <taxon>Cryobacterium</taxon>
    </lineage>
</organism>
<dbReference type="InterPro" id="IPR014721">
    <property type="entry name" value="Ribsml_uS5_D2-typ_fold_subgr"/>
</dbReference>
<feature type="binding site" evidence="11">
    <location>
        <position position="228"/>
    </location>
    <ligand>
        <name>substrate</name>
    </ligand>
</feature>
<keyword evidence="3 11" id="KW-0808">Transferase</keyword>
<evidence type="ECO:0000256" key="10">
    <source>
        <dbReference type="ARBA" id="ARBA00023277"/>
    </source>
</evidence>
<dbReference type="GO" id="GO:0004335">
    <property type="term" value="F:galactokinase activity"/>
    <property type="evidence" value="ECO:0007669"/>
    <property type="project" value="UniProtKB-EC"/>
</dbReference>
<dbReference type="InterPro" id="IPR019539">
    <property type="entry name" value="GalKase_N"/>
</dbReference>
<feature type="binding site" evidence="11">
    <location>
        <position position="69"/>
    </location>
    <ligand>
        <name>ATP</name>
        <dbReference type="ChEBI" id="CHEBI:30616"/>
    </ligand>
</feature>
<keyword evidence="8 11" id="KW-0460">Magnesium</keyword>
<sequence length="386" mass="40549">MTDLIQTVTDGFTSRFDASPAGLWSAPGRVNLIGEHTDYNDGFVFPFAINRRTLVGLRLRGDRLLRVASSFATETVELSLDELTPENLAGWSAYPLGVAWALGEFGADLAVVPGFDVFIDSDVPIGAGLSSSAAIESAVAVALNDLWDLGLDRRVLARVGQLAENRAVGAPTGIMDQSASLLGEADSAVFLDCRTLEAEVIPLGFDAAGLELLIIDTRVSHAHSTGGYASRRASCELGARMLGVTSLRDLTVDDLGPASDVLDDETFRRVRHVVTENQRVQDTVRTLREQGPTAIGALLDASHLSMRDDFEISVPELDLAVETARGAGSIGARMTGGGFGGAAIALTPSDLIPAVTAAVTAAFAARGFAVPDLFVVRAADGAARQQ</sequence>
<dbReference type="PRINTS" id="PR00959">
    <property type="entry name" value="MEVGALKINASE"/>
</dbReference>
<dbReference type="InterPro" id="IPR000705">
    <property type="entry name" value="Galactokinase"/>
</dbReference>
<dbReference type="Pfam" id="PF10509">
    <property type="entry name" value="GalKase_gal_bdg"/>
    <property type="match status" value="1"/>
</dbReference>
<dbReference type="PIRSF" id="PIRSF000530">
    <property type="entry name" value="Galactokinase"/>
    <property type="match status" value="1"/>
</dbReference>
<dbReference type="Proteomes" id="UP000297853">
    <property type="component" value="Unassembled WGS sequence"/>
</dbReference>
<dbReference type="NCBIfam" id="TIGR00131">
    <property type="entry name" value="gal_kin"/>
    <property type="match status" value="1"/>
</dbReference>
<dbReference type="InterPro" id="IPR013750">
    <property type="entry name" value="GHMP_kinase_C_dom"/>
</dbReference>
<dbReference type="InterPro" id="IPR006203">
    <property type="entry name" value="GHMP_knse_ATP-bd_CS"/>
</dbReference>
<dbReference type="Gene3D" id="3.30.70.890">
    <property type="entry name" value="GHMP kinase, C-terminal domain"/>
    <property type="match status" value="1"/>
</dbReference>
<name>A0ABY2JGT9_9MICO</name>
<feature type="domain" description="Galactokinase N-terminal" evidence="15">
    <location>
        <begin position="12"/>
        <end position="56"/>
    </location>
</feature>
<feature type="binding site" evidence="11">
    <location>
        <position position="132"/>
    </location>
    <ligand>
        <name>Mg(2+)</name>
        <dbReference type="ChEBI" id="CHEBI:18420"/>
    </ligand>
</feature>
<evidence type="ECO:0000259" key="14">
    <source>
        <dbReference type="Pfam" id="PF08544"/>
    </source>
</evidence>
<dbReference type="PRINTS" id="PR00473">
    <property type="entry name" value="GALCTOKINASE"/>
</dbReference>
<feature type="binding site" evidence="11">
    <location>
        <position position="164"/>
    </location>
    <ligand>
        <name>Mg(2+)</name>
        <dbReference type="ChEBI" id="CHEBI:18420"/>
    </ligand>
</feature>
<keyword evidence="7 11" id="KW-0067">ATP-binding</keyword>
<feature type="active site" description="Proton acceptor" evidence="11">
    <location>
        <position position="176"/>
    </location>
</feature>
<dbReference type="SUPFAM" id="SSF54211">
    <property type="entry name" value="Ribosomal protein S5 domain 2-like"/>
    <property type="match status" value="1"/>
</dbReference>
<evidence type="ECO:0000256" key="5">
    <source>
        <dbReference type="ARBA" id="ARBA00022741"/>
    </source>
</evidence>
<feature type="site" description="Transition state stabilizer" evidence="11">
    <location>
        <position position="29"/>
    </location>
</feature>
<dbReference type="Pfam" id="PF00288">
    <property type="entry name" value="GHMP_kinases_N"/>
    <property type="match status" value="1"/>
</dbReference>
<evidence type="ECO:0000256" key="1">
    <source>
        <dbReference type="ARBA" id="ARBA00006566"/>
    </source>
</evidence>
<dbReference type="InterPro" id="IPR022963">
    <property type="entry name" value="Galactokinase_bac"/>
</dbReference>
<evidence type="ECO:0000313" key="16">
    <source>
        <dbReference type="EMBL" id="TFD03043.1"/>
    </source>
</evidence>
<reference evidence="16 17" key="1">
    <citation type="submission" date="2019-03" db="EMBL/GenBank/DDBJ databases">
        <title>Genomics of glacier-inhabiting Cryobacterium strains.</title>
        <authorList>
            <person name="Liu Q."/>
            <person name="Xin Y.-H."/>
        </authorList>
    </citation>
    <scope>NUCLEOTIDE SEQUENCE [LARGE SCALE GENOMIC DNA]</scope>
    <source>
        <strain evidence="16 17">TMT1-23-1</strain>
    </source>
</reference>
<feature type="binding site" evidence="11">
    <location>
        <begin position="35"/>
        <end position="38"/>
    </location>
    <ligand>
        <name>substrate</name>
    </ligand>
</feature>
<evidence type="ECO:0000256" key="2">
    <source>
        <dbReference type="ARBA" id="ARBA00022490"/>
    </source>
</evidence>
<dbReference type="InterPro" id="IPR036554">
    <property type="entry name" value="GHMP_kinase_C_sf"/>
</dbReference>
<proteinExistence type="inferred from homology"/>
<comment type="similarity">
    <text evidence="1 11">Belongs to the GHMP kinase family. GalK subfamily.</text>
</comment>
<dbReference type="HAMAP" id="MF_00246">
    <property type="entry name" value="Galactokinase"/>
    <property type="match status" value="1"/>
</dbReference>
<evidence type="ECO:0000256" key="7">
    <source>
        <dbReference type="ARBA" id="ARBA00022840"/>
    </source>
</evidence>
<feature type="domain" description="GHMP kinase N-terminal" evidence="13">
    <location>
        <begin position="95"/>
        <end position="183"/>
    </location>
</feature>
<dbReference type="Gene3D" id="3.30.230.10">
    <property type="match status" value="1"/>
</dbReference>
<evidence type="ECO:0000313" key="17">
    <source>
        <dbReference type="Proteomes" id="UP000297853"/>
    </source>
</evidence>
<keyword evidence="4 11" id="KW-0479">Metal-binding</keyword>
<dbReference type="InterPro" id="IPR020568">
    <property type="entry name" value="Ribosomal_Su5_D2-typ_SF"/>
</dbReference>
<dbReference type="PROSITE" id="PS00627">
    <property type="entry name" value="GHMP_KINASES_ATP"/>
    <property type="match status" value="1"/>
</dbReference>
<dbReference type="InterPro" id="IPR019741">
    <property type="entry name" value="Galactokinase_CS"/>
</dbReference>
<dbReference type="EC" id="2.7.1.6" evidence="11 12"/>
<dbReference type="RefSeq" id="WP_134428239.1">
    <property type="nucleotide sequence ID" value="NZ_SOGQ01000019.1"/>
</dbReference>
<evidence type="ECO:0000256" key="11">
    <source>
        <dbReference type="HAMAP-Rule" id="MF_00246"/>
    </source>
</evidence>
<dbReference type="InterPro" id="IPR006206">
    <property type="entry name" value="Mevalonate/galactokinase"/>
</dbReference>